<dbReference type="AlphaFoldDB" id="A0A438C6K7"/>
<accession>A0A438C6K7</accession>
<evidence type="ECO:0000313" key="1">
    <source>
        <dbReference type="EMBL" id="RVW18828.1"/>
    </source>
</evidence>
<dbReference type="EMBL" id="QGNW01002511">
    <property type="protein sequence ID" value="RVW18828.1"/>
    <property type="molecule type" value="Genomic_DNA"/>
</dbReference>
<gene>
    <name evidence="1" type="ORF">CK203_098366</name>
</gene>
<evidence type="ECO:0000313" key="2">
    <source>
        <dbReference type="Proteomes" id="UP000288805"/>
    </source>
</evidence>
<sequence>MDDTNSTDQQELQVELFHKLIDKKYDDVKQHCRSHPEGALQKISIYNDTVLHMASRLKENKLVGDLLSAVVKEFHTAQTIALCITAVNIAPISFLKVPLRSSSADLHIRGTFAAIGDRTRPHAPLKDSATMITRCHALSCAGAWFADVIISATLALAASASTNLLTSYPRHPVASSVDRPLIVDQSLTVDFP</sequence>
<reference evidence="1 2" key="1">
    <citation type="journal article" date="2018" name="PLoS Genet.">
        <title>Population sequencing reveals clonal diversity and ancestral inbreeding in the grapevine cultivar Chardonnay.</title>
        <authorList>
            <person name="Roach M.J."/>
            <person name="Johnson D.L."/>
            <person name="Bohlmann J."/>
            <person name="van Vuuren H.J."/>
            <person name="Jones S.J."/>
            <person name="Pretorius I.S."/>
            <person name="Schmidt S.A."/>
            <person name="Borneman A.R."/>
        </authorList>
    </citation>
    <scope>NUCLEOTIDE SEQUENCE [LARGE SCALE GENOMIC DNA]</scope>
    <source>
        <strain evidence="2">cv. Chardonnay</strain>
        <tissue evidence="1">Leaf</tissue>
    </source>
</reference>
<organism evidence="1 2">
    <name type="scientific">Vitis vinifera</name>
    <name type="common">Grape</name>
    <dbReference type="NCBI Taxonomy" id="29760"/>
    <lineage>
        <taxon>Eukaryota</taxon>
        <taxon>Viridiplantae</taxon>
        <taxon>Streptophyta</taxon>
        <taxon>Embryophyta</taxon>
        <taxon>Tracheophyta</taxon>
        <taxon>Spermatophyta</taxon>
        <taxon>Magnoliopsida</taxon>
        <taxon>eudicotyledons</taxon>
        <taxon>Gunneridae</taxon>
        <taxon>Pentapetalae</taxon>
        <taxon>rosids</taxon>
        <taxon>Vitales</taxon>
        <taxon>Vitaceae</taxon>
        <taxon>Viteae</taxon>
        <taxon>Vitis</taxon>
    </lineage>
</organism>
<proteinExistence type="predicted"/>
<protein>
    <submittedName>
        <fullName evidence="1">Uncharacterized protein</fullName>
    </submittedName>
</protein>
<comment type="caution">
    <text evidence="1">The sequence shown here is derived from an EMBL/GenBank/DDBJ whole genome shotgun (WGS) entry which is preliminary data.</text>
</comment>
<name>A0A438C6K7_VITVI</name>
<dbReference type="Proteomes" id="UP000288805">
    <property type="component" value="Unassembled WGS sequence"/>
</dbReference>